<sequence length="121" mass="13730">MYPRLHKDINDLILKEINATGNKDISKTEIFAKFKVEMFELRKTDLVISYGSKKECLEDWQDGYSDCREDFLIEAGLSVIAAGAGIWPGLVAGAATMLKYEICIGRNDRDYKKCMGRLKTK</sequence>
<evidence type="ECO:0000313" key="1">
    <source>
        <dbReference type="EMBL" id="MDN3705926.1"/>
    </source>
</evidence>
<dbReference type="EMBL" id="JAUFQU010000001">
    <property type="protein sequence ID" value="MDN3705926.1"/>
    <property type="molecule type" value="Genomic_DNA"/>
</dbReference>
<name>A0ABT8CP31_9FLAO</name>
<evidence type="ECO:0000313" key="2">
    <source>
        <dbReference type="EMBL" id="MDN3709514.1"/>
    </source>
</evidence>
<dbReference type="EMBL" id="JAUFQU010000039">
    <property type="protein sequence ID" value="MDN3709514.1"/>
    <property type="molecule type" value="Genomic_DNA"/>
</dbReference>
<protein>
    <submittedName>
        <fullName evidence="1">Uncharacterized protein</fullName>
    </submittedName>
</protein>
<keyword evidence="3" id="KW-1185">Reference proteome</keyword>
<accession>A0ABT8CP31</accession>
<reference evidence="1" key="1">
    <citation type="journal article" date="2014" name="Int. J. Syst. Evol. Microbiol.">
        <title>Complete genome of a new Firmicutes species belonging to the dominant human colonic microbiota ('Ruminococcus bicirculans') reveals two chromosomes and a selective capacity to utilize plant glucans.</title>
        <authorList>
            <consortium name="NISC Comparative Sequencing Program"/>
            <person name="Wegmann U."/>
            <person name="Louis P."/>
            <person name="Goesmann A."/>
            <person name="Henrissat B."/>
            <person name="Duncan S.H."/>
            <person name="Flint H.J."/>
        </authorList>
    </citation>
    <scope>NUCLEOTIDE SEQUENCE</scope>
    <source>
        <strain evidence="1">CECT 7184</strain>
    </source>
</reference>
<reference evidence="3" key="2">
    <citation type="journal article" date="2019" name="Int. J. Syst. Evol. Microbiol.">
        <title>The Global Catalogue of Microorganisms (GCM) 10K type strain sequencing project: providing services to taxonomists for standard genome sequencing and annotation.</title>
        <authorList>
            <consortium name="The Broad Institute Genomics Platform"/>
            <consortium name="The Broad Institute Genome Sequencing Center for Infectious Disease"/>
            <person name="Wu L."/>
            <person name="Ma J."/>
        </authorList>
    </citation>
    <scope>NUCLEOTIDE SEQUENCE [LARGE SCALE GENOMIC DNA]</scope>
    <source>
        <strain evidence="3">CECT 7184</strain>
    </source>
</reference>
<proteinExistence type="predicted"/>
<gene>
    <name evidence="1" type="ORF">QW060_02145</name>
    <name evidence="2" type="ORF">QW060_21285</name>
</gene>
<reference evidence="1" key="3">
    <citation type="submission" date="2023-06" db="EMBL/GenBank/DDBJ databases">
        <authorList>
            <person name="Lucena T."/>
            <person name="Sun Q."/>
        </authorList>
    </citation>
    <scope>NUCLEOTIDE SEQUENCE</scope>
    <source>
        <strain evidence="1">CECT 7184</strain>
    </source>
</reference>
<comment type="caution">
    <text evidence="1">The sequence shown here is derived from an EMBL/GenBank/DDBJ whole genome shotgun (WGS) entry which is preliminary data.</text>
</comment>
<dbReference type="RefSeq" id="WP_290362071.1">
    <property type="nucleotide sequence ID" value="NZ_JAUFQU010000001.1"/>
</dbReference>
<dbReference type="Proteomes" id="UP001242368">
    <property type="component" value="Unassembled WGS sequence"/>
</dbReference>
<organism evidence="1 3">
    <name type="scientific">Paenimyroides ceti</name>
    <dbReference type="NCBI Taxonomy" id="395087"/>
    <lineage>
        <taxon>Bacteria</taxon>
        <taxon>Pseudomonadati</taxon>
        <taxon>Bacteroidota</taxon>
        <taxon>Flavobacteriia</taxon>
        <taxon>Flavobacteriales</taxon>
        <taxon>Flavobacteriaceae</taxon>
        <taxon>Paenimyroides</taxon>
    </lineage>
</organism>
<evidence type="ECO:0000313" key="3">
    <source>
        <dbReference type="Proteomes" id="UP001242368"/>
    </source>
</evidence>